<dbReference type="PANTHER" id="PTHR40050">
    <property type="entry name" value="INNER SPORE COAT PROTEIN H"/>
    <property type="match status" value="1"/>
</dbReference>
<protein>
    <recommendedName>
        <fullName evidence="4">Coth-domain-containing protein</fullName>
    </recommendedName>
</protein>
<name>A0A9P6PXN4_9FUNG</name>
<gene>
    <name evidence="2" type="ORF">DFQ27_005852</name>
</gene>
<evidence type="ECO:0000313" key="2">
    <source>
        <dbReference type="EMBL" id="KAG0256216.1"/>
    </source>
</evidence>
<dbReference type="InterPro" id="IPR014867">
    <property type="entry name" value="Spore_coat_CotH_CotH2/3/7"/>
</dbReference>
<evidence type="ECO:0000313" key="3">
    <source>
        <dbReference type="Proteomes" id="UP000807716"/>
    </source>
</evidence>
<proteinExistence type="predicted"/>
<dbReference type="AlphaFoldDB" id="A0A9P6PXN4"/>
<evidence type="ECO:0000256" key="1">
    <source>
        <dbReference type="SAM" id="SignalP"/>
    </source>
</evidence>
<dbReference type="EMBL" id="JAAAJB010000420">
    <property type="protein sequence ID" value="KAG0256216.1"/>
    <property type="molecule type" value="Genomic_DNA"/>
</dbReference>
<sequence>MGLLALASSVFADVTYSVVAFPKDPANKIAVQVKDLIYPLKLSDESPVWSAKVPGVSGSNPYRYVEVDRSNKVVAREDFERRFKDSSKSATPNEFFGRKDTFSALPELKQIYKDVRPKPSKVFDNTQVATINFKVDQAAFDNMLQHPKDRLLKIKTSLVFVNADVVHYSKNVTLSISGNSSRKRQKVSLKLKFTGDDTFFDRPIIKLRSEASDMAVMREMLYVDVLNAVGVPTSQGSWVRVYANGKPHGFFLMMEDIEKPFVKTTLHHGSVSDSTKLGSLYQMGKAEAPMIYQGPSASDYKPNVYETQFASPDDQGMVKWIAFMKDLQDFKSSDRDAVTFWNKRLELESFLRAMAVDYLTGAWDSFWARGHNYFMYLHPQTNLWQFIPSDLDHSFNGGDRPAPNLPYQKWIPVEGSQGFTGRPLVTKLIYGNQDIKKMFETILRTITQDVFNSGAMDPRIEGYKTQIEKDVAWDYAIDRSHLPGDPFTRTLPSFYSAIKGSVSGDKVKGVKPYINLRAKYVLATVGK</sequence>
<organism evidence="2 3">
    <name type="scientific">Actinomortierella ambigua</name>
    <dbReference type="NCBI Taxonomy" id="1343610"/>
    <lineage>
        <taxon>Eukaryota</taxon>
        <taxon>Fungi</taxon>
        <taxon>Fungi incertae sedis</taxon>
        <taxon>Mucoromycota</taxon>
        <taxon>Mortierellomycotina</taxon>
        <taxon>Mortierellomycetes</taxon>
        <taxon>Mortierellales</taxon>
        <taxon>Mortierellaceae</taxon>
        <taxon>Actinomortierella</taxon>
    </lineage>
</organism>
<feature type="chain" id="PRO_5040441391" description="Coth-domain-containing protein" evidence="1">
    <location>
        <begin position="21"/>
        <end position="527"/>
    </location>
</feature>
<feature type="signal peptide" evidence="1">
    <location>
        <begin position="1"/>
        <end position="20"/>
    </location>
</feature>
<dbReference type="PANTHER" id="PTHR40050:SF1">
    <property type="entry name" value="INNER SPORE COAT PROTEIN H"/>
    <property type="match status" value="1"/>
</dbReference>
<dbReference type="OrthoDB" id="10267127at2759"/>
<reference evidence="2" key="1">
    <citation type="journal article" date="2020" name="Fungal Divers.">
        <title>Resolving the Mortierellaceae phylogeny through synthesis of multi-gene phylogenetics and phylogenomics.</title>
        <authorList>
            <person name="Vandepol N."/>
            <person name="Liber J."/>
            <person name="Desiro A."/>
            <person name="Na H."/>
            <person name="Kennedy M."/>
            <person name="Barry K."/>
            <person name="Grigoriev I.V."/>
            <person name="Miller A.N."/>
            <person name="O'Donnell K."/>
            <person name="Stajich J.E."/>
            <person name="Bonito G."/>
        </authorList>
    </citation>
    <scope>NUCLEOTIDE SEQUENCE</scope>
    <source>
        <strain evidence="2">BC1065</strain>
    </source>
</reference>
<dbReference type="Proteomes" id="UP000807716">
    <property type="component" value="Unassembled WGS sequence"/>
</dbReference>
<accession>A0A9P6PXN4</accession>
<dbReference type="Pfam" id="PF08757">
    <property type="entry name" value="CotH"/>
    <property type="match status" value="1"/>
</dbReference>
<evidence type="ECO:0008006" key="4">
    <source>
        <dbReference type="Google" id="ProtNLM"/>
    </source>
</evidence>
<keyword evidence="1" id="KW-0732">Signal</keyword>
<comment type="caution">
    <text evidence="2">The sequence shown here is derived from an EMBL/GenBank/DDBJ whole genome shotgun (WGS) entry which is preliminary data.</text>
</comment>
<keyword evidence="3" id="KW-1185">Reference proteome</keyword>